<evidence type="ECO:0000313" key="2">
    <source>
        <dbReference type="Proteomes" id="UP001500620"/>
    </source>
</evidence>
<dbReference type="InterPro" id="IPR011042">
    <property type="entry name" value="6-blade_b-propeller_TolB-like"/>
</dbReference>
<reference evidence="2" key="1">
    <citation type="journal article" date="2019" name="Int. J. Syst. Evol. Microbiol.">
        <title>The Global Catalogue of Microorganisms (GCM) 10K type strain sequencing project: providing services to taxonomists for standard genome sequencing and annotation.</title>
        <authorList>
            <consortium name="The Broad Institute Genomics Platform"/>
            <consortium name="The Broad Institute Genome Sequencing Center for Infectious Disease"/>
            <person name="Wu L."/>
            <person name="Ma J."/>
        </authorList>
    </citation>
    <scope>NUCLEOTIDE SEQUENCE [LARGE SCALE GENOMIC DNA]</scope>
    <source>
        <strain evidence="2">JCM 17441</strain>
    </source>
</reference>
<keyword evidence="2" id="KW-1185">Reference proteome</keyword>
<organism evidence="1 2">
    <name type="scientific">Dactylosporangium darangshiense</name>
    <dbReference type="NCBI Taxonomy" id="579108"/>
    <lineage>
        <taxon>Bacteria</taxon>
        <taxon>Bacillati</taxon>
        <taxon>Actinomycetota</taxon>
        <taxon>Actinomycetes</taxon>
        <taxon>Micromonosporales</taxon>
        <taxon>Micromonosporaceae</taxon>
        <taxon>Dactylosporangium</taxon>
    </lineage>
</organism>
<protein>
    <submittedName>
        <fullName evidence="1">Uncharacterized protein</fullName>
    </submittedName>
</protein>
<dbReference type="EMBL" id="BAABAT010000037">
    <property type="protein sequence ID" value="GAA4259726.1"/>
    <property type="molecule type" value="Genomic_DNA"/>
</dbReference>
<name>A0ABP8DMK2_9ACTN</name>
<dbReference type="Pfam" id="PF07676">
    <property type="entry name" value="PD40"/>
    <property type="match status" value="1"/>
</dbReference>
<dbReference type="InterPro" id="IPR011659">
    <property type="entry name" value="WD40"/>
</dbReference>
<dbReference type="Proteomes" id="UP001500620">
    <property type="component" value="Unassembled WGS sequence"/>
</dbReference>
<evidence type="ECO:0000313" key="1">
    <source>
        <dbReference type="EMBL" id="GAA4259726.1"/>
    </source>
</evidence>
<proteinExistence type="predicted"/>
<dbReference type="SUPFAM" id="SSF82171">
    <property type="entry name" value="DPP6 N-terminal domain-like"/>
    <property type="match status" value="1"/>
</dbReference>
<accession>A0ABP8DMK2</accession>
<comment type="caution">
    <text evidence="1">The sequence shown here is derived from an EMBL/GenBank/DDBJ whole genome shotgun (WGS) entry which is preliminary data.</text>
</comment>
<gene>
    <name evidence="1" type="ORF">GCM10022255_085490</name>
</gene>
<sequence length="78" mass="8624">MPWDSCEVWAADYATGGRIEDARRVAGRPNESAVQPAWAADGSLYFMSDRSGWWNLYRWRDGVVEAVAPMAAECATAP</sequence>
<dbReference type="Gene3D" id="2.120.10.30">
    <property type="entry name" value="TolB, C-terminal domain"/>
    <property type="match status" value="1"/>
</dbReference>